<feature type="compositionally biased region" description="Basic and acidic residues" evidence="1">
    <location>
        <begin position="160"/>
        <end position="171"/>
    </location>
</feature>
<proteinExistence type="predicted"/>
<reference evidence="2" key="1">
    <citation type="journal article" date="2019" name="Sci. Rep.">
        <title>Draft genome of Tanacetum cinerariifolium, the natural source of mosquito coil.</title>
        <authorList>
            <person name="Yamashiro T."/>
            <person name="Shiraishi A."/>
            <person name="Satake H."/>
            <person name="Nakayama K."/>
        </authorList>
    </citation>
    <scope>NUCLEOTIDE SEQUENCE</scope>
</reference>
<sequence length="184" mass="19903">QSKKGRLKLVKTADGYRTLTSGDTGFEEAQDELVTVYEWGKMVLFGCDGVAALATTNGSKVPLLYAHCPARNQPARAIASALGAPAVSARAGGNHHGGVEWARRTGPIAHGWRQKHLLSSASTGAAWHLHRGVAAHRADARPSRKPAQAGHQSRGRIRRHEPPGNRPDARQLRVQQRNKVLVRV</sequence>
<dbReference type="AlphaFoldDB" id="A0A699TI62"/>
<organism evidence="2">
    <name type="scientific">Tanacetum cinerariifolium</name>
    <name type="common">Dalmatian daisy</name>
    <name type="synonym">Chrysanthemum cinerariifolium</name>
    <dbReference type="NCBI Taxonomy" id="118510"/>
    <lineage>
        <taxon>Eukaryota</taxon>
        <taxon>Viridiplantae</taxon>
        <taxon>Streptophyta</taxon>
        <taxon>Embryophyta</taxon>
        <taxon>Tracheophyta</taxon>
        <taxon>Spermatophyta</taxon>
        <taxon>Magnoliopsida</taxon>
        <taxon>eudicotyledons</taxon>
        <taxon>Gunneridae</taxon>
        <taxon>Pentapetalae</taxon>
        <taxon>asterids</taxon>
        <taxon>campanulids</taxon>
        <taxon>Asterales</taxon>
        <taxon>Asteraceae</taxon>
        <taxon>Asteroideae</taxon>
        <taxon>Anthemideae</taxon>
        <taxon>Anthemidinae</taxon>
        <taxon>Tanacetum</taxon>
    </lineage>
</organism>
<evidence type="ECO:0000313" key="2">
    <source>
        <dbReference type="EMBL" id="GFD08999.1"/>
    </source>
</evidence>
<feature type="non-terminal residue" evidence="2">
    <location>
        <position position="1"/>
    </location>
</feature>
<evidence type="ECO:0000256" key="1">
    <source>
        <dbReference type="SAM" id="MobiDB-lite"/>
    </source>
</evidence>
<protein>
    <submittedName>
        <fullName evidence="2">Uncharacterized protein</fullName>
    </submittedName>
</protein>
<comment type="caution">
    <text evidence="2">The sequence shown here is derived from an EMBL/GenBank/DDBJ whole genome shotgun (WGS) entry which is preliminary data.</text>
</comment>
<dbReference type="EMBL" id="BKCJ011242276">
    <property type="protein sequence ID" value="GFD08999.1"/>
    <property type="molecule type" value="Genomic_DNA"/>
</dbReference>
<gene>
    <name evidence="2" type="ORF">Tci_880968</name>
</gene>
<name>A0A699TI62_TANCI</name>
<feature type="region of interest" description="Disordered" evidence="1">
    <location>
        <begin position="133"/>
        <end position="171"/>
    </location>
</feature>
<feature type="non-terminal residue" evidence="2">
    <location>
        <position position="184"/>
    </location>
</feature>
<accession>A0A699TI62</accession>